<feature type="compositionally biased region" description="Polar residues" evidence="1">
    <location>
        <begin position="784"/>
        <end position="798"/>
    </location>
</feature>
<dbReference type="Gramene" id="ONI08771">
    <property type="protein sequence ID" value="ONI08771"/>
    <property type="gene ID" value="PRUPE_5G200000"/>
</dbReference>
<proteinExistence type="predicted"/>
<dbReference type="SMR" id="A0A251PB13"/>
<feature type="region of interest" description="Disordered" evidence="1">
    <location>
        <begin position="857"/>
        <end position="982"/>
    </location>
</feature>
<dbReference type="PANTHER" id="PTHR33349:SF41">
    <property type="entry name" value="EMB|CAB62594.1"/>
    <property type="match status" value="1"/>
</dbReference>
<dbReference type="PANTHER" id="PTHR33349">
    <property type="entry name" value="EMB|CAB62594.1"/>
    <property type="match status" value="1"/>
</dbReference>
<feature type="region of interest" description="Disordered" evidence="1">
    <location>
        <begin position="139"/>
        <end position="164"/>
    </location>
</feature>
<evidence type="ECO:0000259" key="2">
    <source>
        <dbReference type="SMART" id="SM01054"/>
    </source>
</evidence>
<feature type="domain" description="Calmodulin-binding" evidence="2">
    <location>
        <begin position="921"/>
        <end position="1034"/>
    </location>
</feature>
<feature type="compositionally biased region" description="Polar residues" evidence="1">
    <location>
        <begin position="484"/>
        <end position="494"/>
    </location>
</feature>
<feature type="region of interest" description="Disordered" evidence="1">
    <location>
        <begin position="638"/>
        <end position="665"/>
    </location>
</feature>
<gene>
    <name evidence="3" type="ORF">PRUPE_5G200000</name>
</gene>
<dbReference type="InterPro" id="IPR012417">
    <property type="entry name" value="CaM-bd_dom_pln"/>
</dbReference>
<dbReference type="Pfam" id="PF07839">
    <property type="entry name" value="CaM_binding"/>
    <property type="match status" value="1"/>
</dbReference>
<name>A0A251PB13_PRUPE</name>
<feature type="compositionally biased region" description="Low complexity" evidence="1">
    <location>
        <begin position="754"/>
        <end position="776"/>
    </location>
</feature>
<dbReference type="EMBL" id="CM007655">
    <property type="protein sequence ID" value="ONI08771.1"/>
    <property type="molecule type" value="Genomic_DNA"/>
</dbReference>
<sequence>MEVENVGIPVILQDLDLNGDKARRNSIPVIPQELEPNDGDVRRNSISVIPQETNSNVGDIRRNSIPEFPQEMEPKGGNVRGDSNLVIPQEIEANGGGDSRRSSIGKVDPLPDIKRNSIPVIPQEMESNGDDRNSIAGIPQEIKPSGSDIKRNHIPAIPHEMETKGGDVRMNSIESVDPPDVIIRNSISMIPQGMEFNGSDASRSSVAVIPQEIEPNGSGIRRNSIPVISQEMEPKGGDIRRNYLLVIPLETEPNGDNIRKNRPNIGVTIQSRYLRARTGSCHDYCKYGVRNPSQENAPIAMPKSDTATGSAGQNLKATNSADTERKKMPTTSPKPSLDSDTQKLDYSVVTEKKVISTTARKSYPDSGTRKLNNSVVTERKVLSLTKKEIISSKKVSSPREIDVCTEDLVDLKVKADQLEPSSLPGSVLSLNNLEGIAAINPKSSPDSEIQTSVVAEKRVSSSFNDIEASSEDSLDSKLKAEQLEPSSLPGSVLRLSNSKGISTISPKPSPDTETLKLDHSVVTEKRVLPLKKKEKVSLKKVSTNVKEIDACTEGSLSRVKPEQLGPSSLPGKGSHNQGKNGSRKVKEILEGSSSRGNRKISSRTLRTSVLVEKKMLGPETVSLTSVHPVKRVSNVNTGSCEKVKGSSHLKDQNNPREIEPEGSCNKDMPEEILYVIESNTENNTVELTPNGINAPKLLSPSPLKVKSLKQARKGIGSTRSPPSSEKTKLKRTANRGYGRSPAPLCPDNKGLRRSTLASLSSSSPASSSMSISPSQSTHKKESGDTSQHNTMNTDNQIVNLKAERKTRPRRSGVLSSDSKNSLARKLKFRRGRVVDLKPENNTPRRLKFRKVRLVRDTQNRRSGIKGEINGRKEVDDNQSNGTAIRRGTIGWEEVDDSQSNGAGIKRGSIGRKDVDDSESNDAGTGKGSTGRKEVDDSQSNGAKIKREKVVMKNQERDLEGSRRKSFRRKYGRGGMLNGTDTSPEKVVLRHQDVKGRKDVQKLFNNVIKETASRLVESRKSKVKALVGAFETVISLQDARPLTVEDAC</sequence>
<feature type="region of interest" description="Disordered" evidence="1">
    <location>
        <begin position="556"/>
        <end position="584"/>
    </location>
</feature>
<reference evidence="3" key="2">
    <citation type="submission" date="2016-12" db="EMBL/GenBank/DDBJ databases">
        <title>WGS assembly of Prunus persica.</title>
        <authorList>
            <person name="Verde I."/>
            <person name="Jenkins J."/>
            <person name="Dondini L."/>
            <person name="Micali S."/>
            <person name="Pagliarani G."/>
            <person name="Vendramin E."/>
            <person name="Paris R."/>
            <person name="Aramini V."/>
            <person name="Gazza L."/>
            <person name="Rossini L."/>
            <person name="Bassi D."/>
            <person name="Troggio M."/>
            <person name="Shu S."/>
            <person name="Grimwood J.H."/>
            <person name="Tartarini S."/>
            <person name="Dettori M.T."/>
            <person name="Schmutz J."/>
        </authorList>
    </citation>
    <scope>NUCLEOTIDE SEQUENCE</scope>
</reference>
<accession>A0A251PB13</accession>
<dbReference type="OrthoDB" id="766386at2759"/>
<dbReference type="GO" id="GO:0005516">
    <property type="term" value="F:calmodulin binding"/>
    <property type="evidence" value="ECO:0007669"/>
    <property type="project" value="InterPro"/>
</dbReference>
<feature type="compositionally biased region" description="Polar residues" evidence="1">
    <location>
        <begin position="305"/>
        <end position="321"/>
    </location>
</feature>
<keyword evidence="4" id="KW-1185">Reference proteome</keyword>
<evidence type="ECO:0000313" key="4">
    <source>
        <dbReference type="Proteomes" id="UP000006882"/>
    </source>
</evidence>
<feature type="compositionally biased region" description="Basic and acidic residues" evidence="1">
    <location>
        <begin position="641"/>
        <end position="659"/>
    </location>
</feature>
<dbReference type="Proteomes" id="UP000006882">
    <property type="component" value="Chromosome G5"/>
</dbReference>
<evidence type="ECO:0000313" key="3">
    <source>
        <dbReference type="EMBL" id="ONI08772.1"/>
    </source>
</evidence>
<dbReference type="SMART" id="SM01054">
    <property type="entry name" value="CaM_binding"/>
    <property type="match status" value="1"/>
</dbReference>
<feature type="region of interest" description="Disordered" evidence="1">
    <location>
        <begin position="92"/>
        <end position="115"/>
    </location>
</feature>
<dbReference type="eggNOG" id="ENOG502S2WP">
    <property type="taxonomic scope" value="Eukaryota"/>
</dbReference>
<dbReference type="AlphaFoldDB" id="A0A251PB13"/>
<dbReference type="EMBL" id="CM007655">
    <property type="protein sequence ID" value="ONI08772.1"/>
    <property type="molecule type" value="Genomic_DNA"/>
</dbReference>
<reference evidence="3 4" key="1">
    <citation type="journal article" date="2013" name="Nat. Genet.">
        <title>The high-quality draft genome of peach (Prunus persica) identifies unique patterns of genetic diversity, domestication and genome evolution.</title>
        <authorList>
            <consortium name="International Peach Genome Initiative"/>
            <person name="Verde I."/>
            <person name="Abbott A.G."/>
            <person name="Scalabrin S."/>
            <person name="Jung S."/>
            <person name="Shu S."/>
            <person name="Marroni F."/>
            <person name="Zhebentyayeva T."/>
            <person name="Dettori M.T."/>
            <person name="Grimwood J."/>
            <person name="Cattonaro F."/>
            <person name="Zuccolo A."/>
            <person name="Rossini L."/>
            <person name="Jenkins J."/>
            <person name="Vendramin E."/>
            <person name="Meisel L.A."/>
            <person name="Decroocq V."/>
            <person name="Sosinski B."/>
            <person name="Prochnik S."/>
            <person name="Mitros T."/>
            <person name="Policriti A."/>
            <person name="Cipriani G."/>
            <person name="Dondini L."/>
            <person name="Ficklin S."/>
            <person name="Goodstein D.M."/>
            <person name="Xuan P."/>
            <person name="Del Fabbro C."/>
            <person name="Aramini V."/>
            <person name="Copetti D."/>
            <person name="Gonzalez S."/>
            <person name="Horner D.S."/>
            <person name="Falchi R."/>
            <person name="Lucas S."/>
            <person name="Mica E."/>
            <person name="Maldonado J."/>
            <person name="Lazzari B."/>
            <person name="Bielenberg D."/>
            <person name="Pirona R."/>
            <person name="Miculan M."/>
            <person name="Barakat A."/>
            <person name="Testolin R."/>
            <person name="Stella A."/>
            <person name="Tartarini S."/>
            <person name="Tonutti P."/>
            <person name="Arus P."/>
            <person name="Orellana A."/>
            <person name="Wells C."/>
            <person name="Main D."/>
            <person name="Vizzotto G."/>
            <person name="Silva H."/>
            <person name="Salamini F."/>
            <person name="Schmutz J."/>
            <person name="Morgante M."/>
            <person name="Rokhsar D.S."/>
        </authorList>
    </citation>
    <scope>NUCLEOTIDE SEQUENCE [LARGE SCALE GENOMIC DNA]</scope>
    <source>
        <strain evidence="4">cv. Nemared</strain>
    </source>
</reference>
<dbReference type="Gramene" id="ONI08772">
    <property type="protein sequence ID" value="ONI08772"/>
    <property type="gene ID" value="PRUPE_5G200000"/>
</dbReference>
<organism evidence="3 4">
    <name type="scientific">Prunus persica</name>
    <name type="common">Peach</name>
    <name type="synonym">Amygdalus persica</name>
    <dbReference type="NCBI Taxonomy" id="3760"/>
    <lineage>
        <taxon>Eukaryota</taxon>
        <taxon>Viridiplantae</taxon>
        <taxon>Streptophyta</taxon>
        <taxon>Embryophyta</taxon>
        <taxon>Tracheophyta</taxon>
        <taxon>Spermatophyta</taxon>
        <taxon>Magnoliopsida</taxon>
        <taxon>eudicotyledons</taxon>
        <taxon>Gunneridae</taxon>
        <taxon>Pentapetalae</taxon>
        <taxon>rosids</taxon>
        <taxon>fabids</taxon>
        <taxon>Rosales</taxon>
        <taxon>Rosaceae</taxon>
        <taxon>Amygdaloideae</taxon>
        <taxon>Amygdaleae</taxon>
        <taxon>Prunus</taxon>
    </lineage>
</organism>
<feature type="region of interest" description="Disordered" evidence="1">
    <location>
        <begin position="707"/>
        <end position="823"/>
    </location>
</feature>
<feature type="region of interest" description="Disordered" evidence="1">
    <location>
        <begin position="466"/>
        <end position="494"/>
    </location>
</feature>
<feature type="region of interest" description="Disordered" evidence="1">
    <location>
        <begin position="292"/>
        <end position="342"/>
    </location>
</feature>
<feature type="compositionally biased region" description="Basic and acidic residues" evidence="1">
    <location>
        <begin position="947"/>
        <end position="962"/>
    </location>
</feature>
<evidence type="ECO:0000256" key="1">
    <source>
        <dbReference type="SAM" id="MobiDB-lite"/>
    </source>
</evidence>
<protein>
    <recommendedName>
        <fullName evidence="2">Calmodulin-binding domain-containing protein</fullName>
    </recommendedName>
</protein>